<protein>
    <submittedName>
        <fullName evidence="1">Uncharacterized protein</fullName>
    </submittedName>
</protein>
<comment type="caution">
    <text evidence="1">The sequence shown here is derived from an EMBL/GenBank/DDBJ whole genome shotgun (WGS) entry which is preliminary data.</text>
</comment>
<dbReference type="AlphaFoldDB" id="A0A086TFT9"/>
<dbReference type="EMBL" id="JPKY01000004">
    <property type="protein sequence ID" value="KFH48221.1"/>
    <property type="molecule type" value="Genomic_DNA"/>
</dbReference>
<dbReference type="Proteomes" id="UP000029964">
    <property type="component" value="Unassembled WGS sequence"/>
</dbReference>
<gene>
    <name evidence="1" type="ORF">ACRE_008420</name>
</gene>
<organism evidence="1 2">
    <name type="scientific">Hapsidospora chrysogenum (strain ATCC 11550 / CBS 779.69 / DSM 880 / IAM 14645 / JCM 23072 / IMI 49137)</name>
    <name type="common">Acremonium chrysogenum</name>
    <dbReference type="NCBI Taxonomy" id="857340"/>
    <lineage>
        <taxon>Eukaryota</taxon>
        <taxon>Fungi</taxon>
        <taxon>Dikarya</taxon>
        <taxon>Ascomycota</taxon>
        <taxon>Pezizomycotina</taxon>
        <taxon>Sordariomycetes</taxon>
        <taxon>Hypocreomycetidae</taxon>
        <taxon>Hypocreales</taxon>
        <taxon>Bionectriaceae</taxon>
        <taxon>Hapsidospora</taxon>
    </lineage>
</organism>
<proteinExistence type="predicted"/>
<keyword evidence="2" id="KW-1185">Reference proteome</keyword>
<dbReference type="STRING" id="857340.A0A086TFT9"/>
<evidence type="ECO:0000313" key="2">
    <source>
        <dbReference type="Proteomes" id="UP000029964"/>
    </source>
</evidence>
<evidence type="ECO:0000313" key="1">
    <source>
        <dbReference type="EMBL" id="KFH48221.1"/>
    </source>
</evidence>
<name>A0A086TFT9_HAPC1</name>
<accession>A0A086TFT9</accession>
<dbReference type="OrthoDB" id="10057496at2759"/>
<dbReference type="HOGENOM" id="CLU_038596_0_0_1"/>
<sequence length="410" mass="43520">MPPNPQVNTIEVDEAFLPYPATQLIITQYLEVDPSRPFWAWIIVGAFLDEHGSIIWSTELFLAQLDVQLESVSGDTSDGEEQSDFVDAGQESRFTSPVHGIPPPTTILASDRGNPPPLVQAKDTGSPPLTVLTVVGSILGSLVTETVCLILVLAFKATVALVKSAIAVLEAMASGWNPVAGRDVAGTRPPFAPFGGPTLAPGDAFIPQPGSPPGYGLYGNLFLYGDCGGLAHACNLTGTTPAFVAAAAPYAYYPYTYPNGVFVRQPQPGPAVDTHMPAANMTNTSGGVGCEPGYNYFFPSEHTKCHVFHSKTPPWQLPAGAQVPFKAAHIPCTVTLGELLKGFGCTSSSPKQNRCYEIVPGGNGAWYKGINFSGGDKDMLKKTMKDVGWDKSRSGNPGEKPVVCLWFCKG</sequence>
<reference evidence="2" key="1">
    <citation type="journal article" date="2014" name="Genome Announc.">
        <title>Genome sequence and annotation of Acremonium chrysogenum, producer of the beta-lactam antibiotic cephalosporin C.</title>
        <authorList>
            <person name="Terfehr D."/>
            <person name="Dahlmann T.A."/>
            <person name="Specht T."/>
            <person name="Zadra I."/>
            <person name="Kuernsteiner H."/>
            <person name="Kueck U."/>
        </authorList>
    </citation>
    <scope>NUCLEOTIDE SEQUENCE [LARGE SCALE GENOMIC DNA]</scope>
    <source>
        <strain evidence="2">ATCC 11550 / CBS 779.69 / DSM 880 / IAM 14645 / JCM 23072 / IMI 49137</strain>
    </source>
</reference>